<sequence length="106" mass="10927">MDSSEKEGSGATGSLPPPPPLPPNVVPIKAESEPAKEVSRVPMAGKASQLGTFLKFDEAPETSSSRSGATAPETSSSRGGVTAPGATPVRQLPWLNRTVADSMFFC</sequence>
<dbReference type="KEGG" id="dzi:111285786"/>
<evidence type="ECO:0000313" key="3">
    <source>
        <dbReference type="RefSeq" id="XP_022716577.1"/>
    </source>
</evidence>
<evidence type="ECO:0000313" key="5">
    <source>
        <dbReference type="RefSeq" id="XP_022716579.1"/>
    </source>
</evidence>
<dbReference type="AlphaFoldDB" id="A0A6P5XXH2"/>
<keyword evidence="2" id="KW-1185">Reference proteome</keyword>
<evidence type="ECO:0000313" key="14">
    <source>
        <dbReference type="RefSeq" id="XP_022732817.1"/>
    </source>
</evidence>
<dbReference type="GeneID" id="111286948"/>
<dbReference type="RefSeq" id="XP_022728616.1">
    <property type="nucleotide sequence ID" value="XM_022872881.1"/>
</dbReference>
<dbReference type="RefSeq" id="XP_022728618.1">
    <property type="nucleotide sequence ID" value="XM_022872883.1"/>
</dbReference>
<dbReference type="OrthoDB" id="1654885at2759"/>
<organism evidence="2 14">
    <name type="scientific">Durio zibethinus</name>
    <name type="common">Durian</name>
    <dbReference type="NCBI Taxonomy" id="66656"/>
    <lineage>
        <taxon>Eukaryota</taxon>
        <taxon>Viridiplantae</taxon>
        <taxon>Streptophyta</taxon>
        <taxon>Embryophyta</taxon>
        <taxon>Tracheophyta</taxon>
        <taxon>Spermatophyta</taxon>
        <taxon>Magnoliopsida</taxon>
        <taxon>eudicotyledons</taxon>
        <taxon>Gunneridae</taxon>
        <taxon>Pentapetalae</taxon>
        <taxon>rosids</taxon>
        <taxon>malvids</taxon>
        <taxon>Malvales</taxon>
        <taxon>Malvaceae</taxon>
        <taxon>Helicteroideae</taxon>
        <taxon>Durio</taxon>
    </lineage>
</organism>
<dbReference type="Proteomes" id="UP000515121">
    <property type="component" value="Unplaced"/>
</dbReference>
<name>A0A6P5XXH2_DURZI</name>
<evidence type="ECO:0000313" key="2">
    <source>
        <dbReference type="Proteomes" id="UP000515121"/>
    </source>
</evidence>
<dbReference type="RefSeq" id="XP_022731125.1">
    <property type="nucleotide sequence ID" value="XM_022875390.1"/>
</dbReference>
<dbReference type="KEGG" id="dzi:111275484"/>
<evidence type="ECO:0000313" key="12">
    <source>
        <dbReference type="RefSeq" id="XP_022728618.1"/>
    </source>
</evidence>
<dbReference type="RefSeq" id="XP_022728611.1">
    <property type="nucleotide sequence ID" value="XM_022872876.1"/>
</dbReference>
<evidence type="ECO:0000313" key="6">
    <source>
        <dbReference type="RefSeq" id="XP_022728611.1"/>
    </source>
</evidence>
<feature type="compositionally biased region" description="Pro residues" evidence="1">
    <location>
        <begin position="15"/>
        <end position="25"/>
    </location>
</feature>
<accession>A0A6P5XXH2</accession>
<evidence type="ECO:0000313" key="8">
    <source>
        <dbReference type="RefSeq" id="XP_022728613.1"/>
    </source>
</evidence>
<feature type="compositionally biased region" description="Polar residues" evidence="1">
    <location>
        <begin position="61"/>
        <end position="79"/>
    </location>
</feature>
<evidence type="ECO:0000313" key="7">
    <source>
        <dbReference type="RefSeq" id="XP_022728612.1"/>
    </source>
</evidence>
<dbReference type="RefSeq" id="XP_022716579.1">
    <property type="nucleotide sequence ID" value="XM_022860844.1"/>
</dbReference>
<dbReference type="RefSeq" id="XP_022728614.1">
    <property type="nucleotide sequence ID" value="XM_022872879.1"/>
</dbReference>
<evidence type="ECO:0000256" key="1">
    <source>
        <dbReference type="SAM" id="MobiDB-lite"/>
    </source>
</evidence>
<feature type="compositionally biased region" description="Basic and acidic residues" evidence="1">
    <location>
        <begin position="30"/>
        <end position="39"/>
    </location>
</feature>
<dbReference type="RefSeq" id="XP_022728612.1">
    <property type="nucleotide sequence ID" value="XM_022872877.1"/>
</dbReference>
<gene>
    <name evidence="14" type="primary">LOC111286948</name>
    <name evidence="3 4" type="synonym">LOC111275484</name>
    <name evidence="5" type="synonym">LOC111275486</name>
    <name evidence="6 7" type="synonym">LOC111284168</name>
    <name evidence="8 9" type="synonym">LOC111284169</name>
    <name evidence="10 11" type="synonym">LOC111284170</name>
    <name evidence="12" type="synonym">LOC111284171</name>
    <name evidence="13" type="synonym">LOC111285786</name>
</gene>
<dbReference type="RefSeq" id="XP_022716578.1">
    <property type="nucleotide sequence ID" value="XM_022860843.1"/>
</dbReference>
<evidence type="ECO:0000313" key="10">
    <source>
        <dbReference type="RefSeq" id="XP_022728616.1"/>
    </source>
</evidence>
<feature type="region of interest" description="Disordered" evidence="1">
    <location>
        <begin position="1"/>
        <end position="92"/>
    </location>
</feature>
<dbReference type="RefSeq" id="XP_022728617.1">
    <property type="nucleotide sequence ID" value="XM_022872882.1"/>
</dbReference>
<dbReference type="RefSeq" id="XP_022716577.1">
    <property type="nucleotide sequence ID" value="XM_022860842.1"/>
</dbReference>
<evidence type="ECO:0000313" key="9">
    <source>
        <dbReference type="RefSeq" id="XP_022728614.1"/>
    </source>
</evidence>
<evidence type="ECO:0000313" key="11">
    <source>
        <dbReference type="RefSeq" id="XP_022728617.1"/>
    </source>
</evidence>
<dbReference type="KEGG" id="dzi:111284168"/>
<dbReference type="KEGG" id="dzi:111284169"/>
<evidence type="ECO:0000313" key="4">
    <source>
        <dbReference type="RefSeq" id="XP_022716578.1"/>
    </source>
</evidence>
<protein>
    <submittedName>
        <fullName evidence="3 4">Protein argonaute 4-like</fullName>
    </submittedName>
</protein>
<dbReference type="RefSeq" id="XP_022728613.1">
    <property type="nucleotide sequence ID" value="XM_022872878.1"/>
</dbReference>
<dbReference type="KEGG" id="dzi:111286948"/>
<dbReference type="KEGG" id="dzi:111284170"/>
<dbReference type="KEGG" id="dzi:111284171"/>
<dbReference type="KEGG" id="dzi:111275486"/>
<dbReference type="RefSeq" id="XP_022732817.1">
    <property type="nucleotide sequence ID" value="XM_022877082.1"/>
</dbReference>
<evidence type="ECO:0000313" key="13">
    <source>
        <dbReference type="RefSeq" id="XP_022731125.1"/>
    </source>
</evidence>
<reference evidence="3 4" key="1">
    <citation type="submission" date="2025-04" db="UniProtKB">
        <authorList>
            <consortium name="RefSeq"/>
        </authorList>
    </citation>
    <scope>IDENTIFICATION</scope>
    <source>
        <tissue evidence="3 4">Fruit stalk</tissue>
    </source>
</reference>
<proteinExistence type="predicted"/>